<evidence type="ECO:0000259" key="15">
    <source>
        <dbReference type="Pfam" id="PF07715"/>
    </source>
</evidence>
<evidence type="ECO:0000256" key="9">
    <source>
        <dbReference type="PROSITE-ProRule" id="PRU01360"/>
    </source>
</evidence>
<gene>
    <name evidence="16" type="ORF">HR45_07800</name>
</gene>
<dbReference type="Gene3D" id="2.170.130.10">
    <property type="entry name" value="TonB-dependent receptor, plug domain"/>
    <property type="match status" value="1"/>
</dbReference>
<evidence type="ECO:0000256" key="12">
    <source>
        <dbReference type="SAM" id="MobiDB-lite"/>
    </source>
</evidence>
<organism evidence="16 17">
    <name type="scientific">Shewanella mangrovi</name>
    <dbReference type="NCBI Taxonomy" id="1515746"/>
    <lineage>
        <taxon>Bacteria</taxon>
        <taxon>Pseudomonadati</taxon>
        <taxon>Pseudomonadota</taxon>
        <taxon>Gammaproteobacteria</taxon>
        <taxon>Alteromonadales</taxon>
        <taxon>Shewanellaceae</taxon>
        <taxon>Shewanella</taxon>
    </lineage>
</organism>
<feature type="compositionally biased region" description="Basic residues" evidence="12">
    <location>
        <begin position="54"/>
        <end position="64"/>
    </location>
</feature>
<keyword evidence="16" id="KW-0675">Receptor</keyword>
<keyword evidence="2 9" id="KW-0813">Transport</keyword>
<dbReference type="GO" id="GO:0009279">
    <property type="term" value="C:cell outer membrane"/>
    <property type="evidence" value="ECO:0007669"/>
    <property type="project" value="UniProtKB-SubCell"/>
</dbReference>
<feature type="domain" description="TonB-dependent receptor-like beta-barrel" evidence="14">
    <location>
        <begin position="291"/>
        <end position="737"/>
    </location>
</feature>
<keyword evidence="5 13" id="KW-0732">Signal</keyword>
<dbReference type="eggNOG" id="COG4771">
    <property type="taxonomic scope" value="Bacteria"/>
</dbReference>
<name>A0A094LRE7_9GAMM</name>
<dbReference type="PANTHER" id="PTHR30069">
    <property type="entry name" value="TONB-DEPENDENT OUTER MEMBRANE RECEPTOR"/>
    <property type="match status" value="1"/>
</dbReference>
<evidence type="ECO:0000256" key="2">
    <source>
        <dbReference type="ARBA" id="ARBA00022448"/>
    </source>
</evidence>
<dbReference type="EMBL" id="JPEO01000004">
    <property type="protein sequence ID" value="KFZ37753.1"/>
    <property type="molecule type" value="Genomic_DNA"/>
</dbReference>
<comment type="subcellular location">
    <subcellularLocation>
        <location evidence="1 9">Cell outer membrane</location>
        <topology evidence="1 9">Multi-pass membrane protein</topology>
    </subcellularLocation>
</comment>
<dbReference type="NCBIfam" id="NF010051">
    <property type="entry name" value="PRK13528.1"/>
    <property type="match status" value="1"/>
</dbReference>
<feature type="domain" description="TonB-dependent receptor plug" evidence="15">
    <location>
        <begin position="85"/>
        <end position="200"/>
    </location>
</feature>
<dbReference type="InterPro" id="IPR058134">
    <property type="entry name" value="PirA/FepA/PfeA"/>
</dbReference>
<keyword evidence="8 9" id="KW-0998">Cell outer membrane</keyword>
<comment type="similarity">
    <text evidence="9 11">Belongs to the TonB-dependent receptor family.</text>
</comment>
<evidence type="ECO:0000256" key="4">
    <source>
        <dbReference type="ARBA" id="ARBA00022692"/>
    </source>
</evidence>
<accession>A0A094LRE7</accession>
<protein>
    <submittedName>
        <fullName evidence="16">Outer membrane receptor protein</fullName>
    </submittedName>
</protein>
<dbReference type="InterPro" id="IPR039426">
    <property type="entry name" value="TonB-dep_rcpt-like"/>
</dbReference>
<evidence type="ECO:0000256" key="6">
    <source>
        <dbReference type="ARBA" id="ARBA00023077"/>
    </source>
</evidence>
<dbReference type="InterPro" id="IPR037066">
    <property type="entry name" value="Plug_dom_sf"/>
</dbReference>
<keyword evidence="6 11" id="KW-0798">TonB box</keyword>
<dbReference type="Pfam" id="PF07715">
    <property type="entry name" value="Plug"/>
    <property type="match status" value="1"/>
</dbReference>
<evidence type="ECO:0000256" key="7">
    <source>
        <dbReference type="ARBA" id="ARBA00023136"/>
    </source>
</evidence>
<dbReference type="OrthoDB" id="9790771at2"/>
<evidence type="ECO:0000256" key="10">
    <source>
        <dbReference type="PROSITE-ProRule" id="PRU10144"/>
    </source>
</evidence>
<evidence type="ECO:0000256" key="13">
    <source>
        <dbReference type="SAM" id="SignalP"/>
    </source>
</evidence>
<dbReference type="InterPro" id="IPR010917">
    <property type="entry name" value="TonB_rcpt_CS"/>
</dbReference>
<dbReference type="Gene3D" id="2.40.170.20">
    <property type="entry name" value="TonB-dependent receptor, beta-barrel domain"/>
    <property type="match status" value="1"/>
</dbReference>
<evidence type="ECO:0000313" key="16">
    <source>
        <dbReference type="EMBL" id="KFZ37753.1"/>
    </source>
</evidence>
<dbReference type="GO" id="GO:0015344">
    <property type="term" value="F:siderophore uptake transmembrane transporter activity"/>
    <property type="evidence" value="ECO:0007669"/>
    <property type="project" value="TreeGrafter"/>
</dbReference>
<dbReference type="PROSITE" id="PS01156">
    <property type="entry name" value="TONB_DEPENDENT_REC_2"/>
    <property type="match status" value="1"/>
</dbReference>
<feature type="signal peptide" evidence="13">
    <location>
        <begin position="1"/>
        <end position="26"/>
    </location>
</feature>
<dbReference type="PANTHER" id="PTHR30069:SF8">
    <property type="entry name" value="TONB-DEPENDENT SIDEROPHORE RECEPTOR PROTEIN"/>
    <property type="match status" value="1"/>
</dbReference>
<dbReference type="NCBIfam" id="NF010048">
    <property type="entry name" value="PRK13524.1"/>
    <property type="match status" value="1"/>
</dbReference>
<dbReference type="AlphaFoldDB" id="A0A094LRE7"/>
<evidence type="ECO:0000256" key="3">
    <source>
        <dbReference type="ARBA" id="ARBA00022452"/>
    </source>
</evidence>
<dbReference type="Proteomes" id="UP000029264">
    <property type="component" value="Unassembled WGS sequence"/>
</dbReference>
<feature type="region of interest" description="Disordered" evidence="12">
    <location>
        <begin position="46"/>
        <end position="66"/>
    </location>
</feature>
<dbReference type="InterPro" id="IPR000531">
    <property type="entry name" value="Beta-barrel_TonB"/>
</dbReference>
<dbReference type="Pfam" id="PF00593">
    <property type="entry name" value="TonB_dep_Rec_b-barrel"/>
    <property type="match status" value="1"/>
</dbReference>
<proteinExistence type="inferred from homology"/>
<dbReference type="InterPro" id="IPR012910">
    <property type="entry name" value="Plug_dom"/>
</dbReference>
<dbReference type="PROSITE" id="PS52016">
    <property type="entry name" value="TONB_DEPENDENT_REC_3"/>
    <property type="match status" value="1"/>
</dbReference>
<evidence type="ECO:0000256" key="11">
    <source>
        <dbReference type="RuleBase" id="RU003357"/>
    </source>
</evidence>
<feature type="short sequence motif" description="TonB C-terminal box" evidence="10">
    <location>
        <begin position="754"/>
        <end position="771"/>
    </location>
</feature>
<keyword evidence="7 9" id="KW-0472">Membrane</keyword>
<evidence type="ECO:0000256" key="1">
    <source>
        <dbReference type="ARBA" id="ARBA00004571"/>
    </source>
</evidence>
<dbReference type="STRING" id="1515746.HR45_07800"/>
<feature type="chain" id="PRO_5001901103" evidence="13">
    <location>
        <begin position="27"/>
        <end position="771"/>
    </location>
</feature>
<comment type="caution">
    <text evidence="16">The sequence shown here is derived from an EMBL/GenBank/DDBJ whole genome shotgun (WGS) entry which is preliminary data.</text>
</comment>
<evidence type="ECO:0000259" key="14">
    <source>
        <dbReference type="Pfam" id="PF00593"/>
    </source>
</evidence>
<keyword evidence="4 9" id="KW-0812">Transmembrane</keyword>
<keyword evidence="17" id="KW-1185">Reference proteome</keyword>
<sequence length="771" mass="84187">MIRPVPATVSVVSALTLALAASFAHAATIDNTIEDAAPAETSILQQHEHDGQQHRGHHKSKQHKQRIDERIEVVGTAEQQIKQSLGVSFITAEDLARRPPANDLADIIRKMPGVNLTGNSASGQYGNNRQIDLRGMGPENTLILIDGKPVSSRSSVRMGKSGERNSRGDTNWVPVEAVESIEILRGPAAARYGSGASGGVVNIITKAPSKGLHGDISVFTNQPEDSLEGASKRAGFNLSGGLTDELSFRLFGNLNKTDADDQALNQEFASSDTAMAPAGREGVRNKDINGLIRWDATKHQVFEFEAGYSRQGNIYAGDRAVNQNGSDLMAELANSGAETNTMYRQSASISHRGSWDWGDTNLSFSYENSRNHRLNEGLAGGREGSITSDADWSTSSYKTLELAGSASMPFKLWQRAHNGTVGFEIGQDKLDDPYSVSQGTGGGAIDGLNDNRTGKSDSNYQALYAEDNIELTDAWMMTAGVRMDHYDKFGSNFSPYISSSYNLTDELTVRMGVAKAFKAPNLYQSNPDYLYYTRGNGCPNQYPSQGAGCYILGNDDLDQETSVNKEIGLQYQLAGWNASVTYFRNDYDGKIVSGMVPYGENDNGAYLLQWTNADKAIVEGIEGNIKVPVIGEYGEVLNWNTNITYMDKNRNETTGQPLSVIPRYTINSMLDWQVTEALSLSFTWTRYGTQKPQTLTFNGAEAEGDALRERAPYSLLSLGGVYHLNDSIRFSAGVSNLTDRRLFRESTSAGEGANTYNEPGRAYYAQITYSF</sequence>
<dbReference type="SUPFAM" id="SSF56935">
    <property type="entry name" value="Porins"/>
    <property type="match status" value="1"/>
</dbReference>
<reference evidence="16 17" key="1">
    <citation type="submission" date="2014-06" db="EMBL/GenBank/DDBJ databases">
        <title>Shewanella sp. YQH10.</title>
        <authorList>
            <person name="Liu Y."/>
            <person name="Zeng R."/>
        </authorList>
    </citation>
    <scope>NUCLEOTIDE SEQUENCE [LARGE SCALE GENOMIC DNA]</scope>
    <source>
        <strain evidence="16 17">YQH10</strain>
    </source>
</reference>
<evidence type="ECO:0000256" key="8">
    <source>
        <dbReference type="ARBA" id="ARBA00023237"/>
    </source>
</evidence>
<dbReference type="RefSeq" id="WP_052074588.1">
    <property type="nucleotide sequence ID" value="NZ_JPEO01000004.1"/>
</dbReference>
<keyword evidence="3 9" id="KW-1134">Transmembrane beta strand</keyword>
<evidence type="ECO:0000313" key="17">
    <source>
        <dbReference type="Proteomes" id="UP000029264"/>
    </source>
</evidence>
<dbReference type="InterPro" id="IPR036942">
    <property type="entry name" value="Beta-barrel_TonB_sf"/>
</dbReference>
<dbReference type="GO" id="GO:0044718">
    <property type="term" value="P:siderophore transmembrane transport"/>
    <property type="evidence" value="ECO:0007669"/>
    <property type="project" value="TreeGrafter"/>
</dbReference>
<dbReference type="CDD" id="cd01347">
    <property type="entry name" value="ligand_gated_channel"/>
    <property type="match status" value="1"/>
</dbReference>
<evidence type="ECO:0000256" key="5">
    <source>
        <dbReference type="ARBA" id="ARBA00022729"/>
    </source>
</evidence>